<keyword evidence="3" id="KW-1133">Transmembrane helix</keyword>
<dbReference type="RefSeq" id="XP_044565423.1">
    <property type="nucleotide sequence ID" value="XM_044703796.1"/>
</dbReference>
<dbReference type="VEuPathDB" id="AmoebaDB:NF0027770"/>
<dbReference type="Gene3D" id="3.30.900.10">
    <property type="entry name" value="HORMA domain"/>
    <property type="match status" value="1"/>
</dbReference>
<dbReference type="InterPro" id="IPR036570">
    <property type="entry name" value="HORMA_dom_sf"/>
</dbReference>
<dbReference type="VEuPathDB" id="AmoebaDB:NfTy_036100"/>
<sequence>MSSSSTTSNSSKNDAKVNFEYLWKEFVFKSVNLILNHRINWPIDRVKDEKTTSWFQIKLQETEEVNKDLEKLFKAFSPKSTHKTIFIDIYAEETPTSPNEKGKKHLMERWCIEYMDKSKEATLTEKQQEELNYQVRVAYRKFIVLFRSLFSYILLLPAYSIYQKLQKHRTGMGYTLGFVLSPVEPTSPIEPTYLRSVDFHSIEATSMCKLKVSVKYRKQKFSELLTVNDHSVLRESQIDVDYFSDNKNEQPMNEDQKKKRTLSVHYSEPISSNLENPIEPSSLKEEIIPTLDLDRKRERAMSVPPKKKDQQNVNNEDIPNSSQSLSKPVNIPLTFERHKLPSKFLPTETPPFSHAFFPLDHLLPHYLVKTV</sequence>
<dbReference type="Pfam" id="PF10033">
    <property type="entry name" value="ATG13"/>
    <property type="match status" value="1"/>
</dbReference>
<dbReference type="GO" id="GO:0034497">
    <property type="term" value="P:protein localization to phagophore assembly site"/>
    <property type="evidence" value="ECO:0007669"/>
    <property type="project" value="TreeGrafter"/>
</dbReference>
<keyword evidence="1" id="KW-0072">Autophagy</keyword>
<dbReference type="EMBL" id="VFQX01000017">
    <property type="protein sequence ID" value="KAF0980710.1"/>
    <property type="molecule type" value="Genomic_DNA"/>
</dbReference>
<feature type="compositionally biased region" description="Polar residues" evidence="2">
    <location>
        <begin position="311"/>
        <end position="327"/>
    </location>
</feature>
<evidence type="ECO:0000256" key="2">
    <source>
        <dbReference type="SAM" id="MobiDB-lite"/>
    </source>
</evidence>
<dbReference type="AlphaFoldDB" id="A0A6A5C4C5"/>
<evidence type="ECO:0000256" key="3">
    <source>
        <dbReference type="SAM" id="Phobius"/>
    </source>
</evidence>
<dbReference type="VEuPathDB" id="AmoebaDB:FDP41_013193"/>
<accession>A0A6A5C4C5</accession>
<dbReference type="PANTHER" id="PTHR13430">
    <property type="match status" value="1"/>
</dbReference>
<dbReference type="GO" id="GO:0000423">
    <property type="term" value="P:mitophagy"/>
    <property type="evidence" value="ECO:0007669"/>
    <property type="project" value="TreeGrafter"/>
</dbReference>
<evidence type="ECO:0000259" key="4">
    <source>
        <dbReference type="Pfam" id="PF10033"/>
    </source>
</evidence>
<keyword evidence="3" id="KW-0472">Membrane</keyword>
<name>A0A6A5C4C5_NAEFO</name>
<feature type="transmembrane region" description="Helical" evidence="3">
    <location>
        <begin position="142"/>
        <end position="162"/>
    </location>
</feature>
<dbReference type="InterPro" id="IPR018731">
    <property type="entry name" value="Atg13_N"/>
</dbReference>
<dbReference type="GO" id="GO:0005829">
    <property type="term" value="C:cytosol"/>
    <property type="evidence" value="ECO:0007669"/>
    <property type="project" value="TreeGrafter"/>
</dbReference>
<dbReference type="GO" id="GO:0000407">
    <property type="term" value="C:phagophore assembly site"/>
    <property type="evidence" value="ECO:0007669"/>
    <property type="project" value="TreeGrafter"/>
</dbReference>
<keyword evidence="6" id="KW-1185">Reference proteome</keyword>
<dbReference type="PANTHER" id="PTHR13430:SF4">
    <property type="entry name" value="AUTOPHAGY-RELATED PROTEIN 13"/>
    <property type="match status" value="1"/>
</dbReference>
<dbReference type="GO" id="GO:1990316">
    <property type="term" value="C:Atg1/ULK1 kinase complex"/>
    <property type="evidence" value="ECO:0007669"/>
    <property type="project" value="InterPro"/>
</dbReference>
<evidence type="ECO:0000313" key="5">
    <source>
        <dbReference type="EMBL" id="KAF0980710.1"/>
    </source>
</evidence>
<keyword evidence="3" id="KW-0812">Transmembrane</keyword>
<dbReference type="GO" id="GO:0034727">
    <property type="term" value="P:piecemeal microautophagy of the nucleus"/>
    <property type="evidence" value="ECO:0007669"/>
    <property type="project" value="TreeGrafter"/>
</dbReference>
<feature type="compositionally biased region" description="Basic and acidic residues" evidence="2">
    <location>
        <begin position="297"/>
        <end position="310"/>
    </location>
</feature>
<dbReference type="OrthoDB" id="70161at2759"/>
<comment type="caution">
    <text evidence="5">The sequence shown here is derived from an EMBL/GenBank/DDBJ whole genome shotgun (WGS) entry which is preliminary data.</text>
</comment>
<feature type="region of interest" description="Disordered" evidence="2">
    <location>
        <begin position="297"/>
        <end position="327"/>
    </location>
</feature>
<proteinExistence type="predicted"/>
<protein>
    <recommendedName>
        <fullName evidence="4">Autophagy-related protein 13 N-terminal domain-containing protein</fullName>
    </recommendedName>
</protein>
<reference evidence="5 6" key="1">
    <citation type="journal article" date="2019" name="Sci. Rep.">
        <title>Nanopore sequencing improves the draft genome of the human pathogenic amoeba Naegleria fowleri.</title>
        <authorList>
            <person name="Liechti N."/>
            <person name="Schurch N."/>
            <person name="Bruggmann R."/>
            <person name="Wittwer M."/>
        </authorList>
    </citation>
    <scope>NUCLEOTIDE SEQUENCE [LARGE SCALE GENOMIC DNA]</scope>
    <source>
        <strain evidence="5 6">ATCC 30894</strain>
    </source>
</reference>
<evidence type="ECO:0000256" key="1">
    <source>
        <dbReference type="ARBA" id="ARBA00023006"/>
    </source>
</evidence>
<gene>
    <name evidence="5" type="ORF">FDP41_013193</name>
</gene>
<evidence type="ECO:0000313" key="6">
    <source>
        <dbReference type="Proteomes" id="UP000444721"/>
    </source>
</evidence>
<dbReference type="InterPro" id="IPR040182">
    <property type="entry name" value="ATG13"/>
</dbReference>
<feature type="domain" description="Autophagy-related protein 13 N-terminal" evidence="4">
    <location>
        <begin position="99"/>
        <end position="219"/>
    </location>
</feature>
<dbReference type="Proteomes" id="UP000444721">
    <property type="component" value="Unassembled WGS sequence"/>
</dbReference>
<dbReference type="GeneID" id="68120408"/>
<organism evidence="5 6">
    <name type="scientific">Naegleria fowleri</name>
    <name type="common">Brain eating amoeba</name>
    <dbReference type="NCBI Taxonomy" id="5763"/>
    <lineage>
        <taxon>Eukaryota</taxon>
        <taxon>Discoba</taxon>
        <taxon>Heterolobosea</taxon>
        <taxon>Tetramitia</taxon>
        <taxon>Eutetramitia</taxon>
        <taxon>Vahlkampfiidae</taxon>
        <taxon>Naegleria</taxon>
    </lineage>
</organism>